<accession>A0A9D2I913</accession>
<reference evidence="1" key="2">
    <citation type="submission" date="2021-04" db="EMBL/GenBank/DDBJ databases">
        <authorList>
            <person name="Gilroy R."/>
        </authorList>
    </citation>
    <scope>NUCLEOTIDE SEQUENCE</scope>
    <source>
        <strain evidence="1">CHK179-7159</strain>
    </source>
</reference>
<sequence length="31" mass="3513">MEKFEFEVMLPKDSEKYTKTVVAFANTQGGS</sequence>
<evidence type="ECO:0000313" key="1">
    <source>
        <dbReference type="EMBL" id="HJA93814.1"/>
    </source>
</evidence>
<protein>
    <submittedName>
        <fullName evidence="1">ATP-binding protein</fullName>
    </submittedName>
</protein>
<evidence type="ECO:0000313" key="2">
    <source>
        <dbReference type="Proteomes" id="UP000886858"/>
    </source>
</evidence>
<dbReference type="GO" id="GO:0005524">
    <property type="term" value="F:ATP binding"/>
    <property type="evidence" value="ECO:0007669"/>
    <property type="project" value="UniProtKB-KW"/>
</dbReference>
<gene>
    <name evidence="1" type="ORF">H9717_11990</name>
</gene>
<dbReference type="Proteomes" id="UP000886858">
    <property type="component" value="Unassembled WGS sequence"/>
</dbReference>
<reference evidence="1" key="1">
    <citation type="journal article" date="2021" name="PeerJ">
        <title>Extensive microbial diversity within the chicken gut microbiome revealed by metagenomics and culture.</title>
        <authorList>
            <person name="Gilroy R."/>
            <person name="Ravi A."/>
            <person name="Getino M."/>
            <person name="Pursley I."/>
            <person name="Horton D.L."/>
            <person name="Alikhan N.F."/>
            <person name="Baker D."/>
            <person name="Gharbi K."/>
            <person name="Hall N."/>
            <person name="Watson M."/>
            <person name="Adriaenssens E.M."/>
            <person name="Foster-Nyarko E."/>
            <person name="Jarju S."/>
            <person name="Secka A."/>
            <person name="Antonio M."/>
            <person name="Oren A."/>
            <person name="Chaudhuri R.R."/>
            <person name="La Ragione R."/>
            <person name="Hildebrand F."/>
            <person name="Pallen M.J."/>
        </authorList>
    </citation>
    <scope>NUCLEOTIDE SEQUENCE</scope>
    <source>
        <strain evidence="1">CHK179-7159</strain>
    </source>
</reference>
<keyword evidence="1" id="KW-0067">ATP-binding</keyword>
<proteinExistence type="predicted"/>
<keyword evidence="1" id="KW-0547">Nucleotide-binding</keyword>
<organism evidence="1 2">
    <name type="scientific">Candidatus Eisenbergiella merdipullorum</name>
    <dbReference type="NCBI Taxonomy" id="2838553"/>
    <lineage>
        <taxon>Bacteria</taxon>
        <taxon>Bacillati</taxon>
        <taxon>Bacillota</taxon>
        <taxon>Clostridia</taxon>
        <taxon>Lachnospirales</taxon>
        <taxon>Lachnospiraceae</taxon>
        <taxon>Eisenbergiella</taxon>
    </lineage>
</organism>
<dbReference type="EMBL" id="DWYY01000129">
    <property type="protein sequence ID" value="HJA93814.1"/>
    <property type="molecule type" value="Genomic_DNA"/>
</dbReference>
<name>A0A9D2I913_9FIRM</name>
<comment type="caution">
    <text evidence="1">The sequence shown here is derived from an EMBL/GenBank/DDBJ whole genome shotgun (WGS) entry which is preliminary data.</text>
</comment>
<dbReference type="AlphaFoldDB" id="A0A9D2I913"/>